<evidence type="ECO:0008006" key="4">
    <source>
        <dbReference type="Google" id="ProtNLM"/>
    </source>
</evidence>
<evidence type="ECO:0000313" key="2">
    <source>
        <dbReference type="EMBL" id="GMT22272.1"/>
    </source>
</evidence>
<name>A0AAV5VWE9_9BILA</name>
<accession>A0AAV5VWE9</accession>
<feature type="transmembrane region" description="Helical" evidence="1">
    <location>
        <begin position="80"/>
        <end position="102"/>
    </location>
</feature>
<gene>
    <name evidence="2" type="ORF">PFISCL1PPCAC_13569</name>
</gene>
<proteinExistence type="predicted"/>
<feature type="transmembrane region" description="Helical" evidence="1">
    <location>
        <begin position="6"/>
        <end position="23"/>
    </location>
</feature>
<keyword evidence="1" id="KW-0472">Membrane</keyword>
<keyword evidence="3" id="KW-1185">Reference proteome</keyword>
<keyword evidence="1" id="KW-1133">Transmembrane helix</keyword>
<evidence type="ECO:0000256" key="1">
    <source>
        <dbReference type="SAM" id="Phobius"/>
    </source>
</evidence>
<dbReference type="Proteomes" id="UP001432322">
    <property type="component" value="Unassembled WGS sequence"/>
</dbReference>
<organism evidence="2 3">
    <name type="scientific">Pristionchus fissidentatus</name>
    <dbReference type="NCBI Taxonomy" id="1538716"/>
    <lineage>
        <taxon>Eukaryota</taxon>
        <taxon>Metazoa</taxon>
        <taxon>Ecdysozoa</taxon>
        <taxon>Nematoda</taxon>
        <taxon>Chromadorea</taxon>
        <taxon>Rhabditida</taxon>
        <taxon>Rhabditina</taxon>
        <taxon>Diplogasteromorpha</taxon>
        <taxon>Diplogasteroidea</taxon>
        <taxon>Neodiplogasteridae</taxon>
        <taxon>Pristionchus</taxon>
    </lineage>
</organism>
<dbReference type="Pfam" id="PF10318">
    <property type="entry name" value="7TM_GPCR_Srh"/>
    <property type="match status" value="1"/>
</dbReference>
<feature type="transmembrane region" description="Helical" evidence="1">
    <location>
        <begin position="35"/>
        <end position="60"/>
    </location>
</feature>
<protein>
    <recommendedName>
        <fullName evidence="4">G protein-coupled receptor</fullName>
    </recommendedName>
</protein>
<dbReference type="InterPro" id="IPR019422">
    <property type="entry name" value="7TM_GPCR_serpentine_rcpt_Srh"/>
</dbReference>
<reference evidence="2" key="1">
    <citation type="submission" date="2023-10" db="EMBL/GenBank/DDBJ databases">
        <title>Genome assembly of Pristionchus species.</title>
        <authorList>
            <person name="Yoshida K."/>
            <person name="Sommer R.J."/>
        </authorList>
    </citation>
    <scope>NUCLEOTIDE SEQUENCE</scope>
    <source>
        <strain evidence="2">RS5133</strain>
    </source>
</reference>
<dbReference type="EMBL" id="BTSY01000004">
    <property type="protein sequence ID" value="GMT22272.1"/>
    <property type="molecule type" value="Genomic_DNA"/>
</dbReference>
<feature type="non-terminal residue" evidence="2">
    <location>
        <position position="119"/>
    </location>
</feature>
<dbReference type="PANTHER" id="PTHR45830">
    <property type="entry name" value="SERPENTINE RECEPTOR, CLASS I"/>
    <property type="match status" value="1"/>
</dbReference>
<evidence type="ECO:0000313" key="3">
    <source>
        <dbReference type="Proteomes" id="UP001432322"/>
    </source>
</evidence>
<feature type="non-terminal residue" evidence="2">
    <location>
        <position position="1"/>
    </location>
</feature>
<dbReference type="AlphaFoldDB" id="A0AAV5VWE9"/>
<sequence length="119" mass="13000">AYEHGVGVVAHLMSALAFYLMATKTPDSSRPLTRYLMLVQAAITLTDFNIGVLFCPIVLLPAPASLCLGLLCYFGVQGHIALTITFCSIVSVAVSIVLCFHFKYTTVVEMTKYRHIPVC</sequence>
<dbReference type="PANTHER" id="PTHR45830:SF15">
    <property type="entry name" value="SERPENTINE RECEPTOR, CLASS I"/>
    <property type="match status" value="1"/>
</dbReference>
<keyword evidence="1" id="KW-0812">Transmembrane</keyword>
<comment type="caution">
    <text evidence="2">The sequence shown here is derived from an EMBL/GenBank/DDBJ whole genome shotgun (WGS) entry which is preliminary data.</text>
</comment>